<dbReference type="InterPro" id="IPR002933">
    <property type="entry name" value="Peptidase_M20"/>
</dbReference>
<dbReference type="InterPro" id="IPR050072">
    <property type="entry name" value="Peptidase_M20A"/>
</dbReference>
<comment type="similarity">
    <text evidence="2">Belongs to the peptidase M20A family.</text>
</comment>
<keyword evidence="3" id="KW-0479">Metal-binding</keyword>
<dbReference type="SUPFAM" id="SSF53187">
    <property type="entry name" value="Zn-dependent exopeptidases"/>
    <property type="match status" value="1"/>
</dbReference>
<dbReference type="PROSITE" id="PS00758">
    <property type="entry name" value="ARGE_DAPE_CPG2_1"/>
    <property type="match status" value="1"/>
</dbReference>
<dbReference type="Proteomes" id="UP000178372">
    <property type="component" value="Unassembled WGS sequence"/>
</dbReference>
<name>A0A1F7GBG6_9BACT</name>
<evidence type="ECO:0000256" key="1">
    <source>
        <dbReference type="ARBA" id="ARBA00001947"/>
    </source>
</evidence>
<dbReference type="Gene3D" id="3.40.630.10">
    <property type="entry name" value="Zn peptidases"/>
    <property type="match status" value="2"/>
</dbReference>
<dbReference type="PANTHER" id="PTHR43808:SF8">
    <property type="entry name" value="PEPTIDASE M20 DIMERISATION DOMAIN-CONTAINING PROTEIN"/>
    <property type="match status" value="1"/>
</dbReference>
<comment type="cofactor">
    <cofactor evidence="1">
        <name>Zn(2+)</name>
        <dbReference type="ChEBI" id="CHEBI:29105"/>
    </cofactor>
</comment>
<reference evidence="7 8" key="1">
    <citation type="journal article" date="2016" name="Nat. Commun.">
        <title>Thousands of microbial genomes shed light on interconnected biogeochemical processes in an aquifer system.</title>
        <authorList>
            <person name="Anantharaman K."/>
            <person name="Brown C.T."/>
            <person name="Hug L.A."/>
            <person name="Sharon I."/>
            <person name="Castelle C.J."/>
            <person name="Probst A.J."/>
            <person name="Thomas B.C."/>
            <person name="Singh A."/>
            <person name="Wilkins M.J."/>
            <person name="Karaoz U."/>
            <person name="Brodie E.L."/>
            <person name="Williams K.H."/>
            <person name="Hubbard S.S."/>
            <person name="Banfield J.F."/>
        </authorList>
    </citation>
    <scope>NUCLEOTIDE SEQUENCE [LARGE SCALE GENOMIC DNA]</scope>
</reference>
<organism evidence="7 8">
    <name type="scientific">Candidatus Roizmanbacteria bacterium RIFCSPHIGHO2_01_FULL_39_12b</name>
    <dbReference type="NCBI Taxonomy" id="1802030"/>
    <lineage>
        <taxon>Bacteria</taxon>
        <taxon>Candidatus Roizmaniibacteriota</taxon>
    </lineage>
</organism>
<dbReference type="Pfam" id="PF01546">
    <property type="entry name" value="Peptidase_M20"/>
    <property type="match status" value="1"/>
</dbReference>
<evidence type="ECO:0000256" key="2">
    <source>
        <dbReference type="ARBA" id="ARBA00006247"/>
    </source>
</evidence>
<evidence type="ECO:0000256" key="3">
    <source>
        <dbReference type="ARBA" id="ARBA00022723"/>
    </source>
</evidence>
<protein>
    <recommendedName>
        <fullName evidence="6">Peptidase M20 dimerisation domain-containing protein</fullName>
    </recommendedName>
</protein>
<keyword evidence="4" id="KW-0378">Hydrolase</keyword>
<dbReference type="Pfam" id="PF07687">
    <property type="entry name" value="M20_dimer"/>
    <property type="match status" value="1"/>
</dbReference>
<proteinExistence type="inferred from homology"/>
<dbReference type="PANTHER" id="PTHR43808">
    <property type="entry name" value="ACETYLORNITHINE DEACETYLASE"/>
    <property type="match status" value="1"/>
</dbReference>
<dbReference type="AlphaFoldDB" id="A0A1F7GBG6"/>
<evidence type="ECO:0000313" key="8">
    <source>
        <dbReference type="Proteomes" id="UP000178372"/>
    </source>
</evidence>
<dbReference type="SUPFAM" id="SSF55031">
    <property type="entry name" value="Bacterial exopeptidase dimerisation domain"/>
    <property type="match status" value="1"/>
</dbReference>
<gene>
    <name evidence="7" type="ORF">A2690_02710</name>
</gene>
<accession>A0A1F7GBG6</accession>
<evidence type="ECO:0000313" key="7">
    <source>
        <dbReference type="EMBL" id="OGK16273.1"/>
    </source>
</evidence>
<evidence type="ECO:0000256" key="5">
    <source>
        <dbReference type="ARBA" id="ARBA00022833"/>
    </source>
</evidence>
<comment type="caution">
    <text evidence="7">The sequence shown here is derived from an EMBL/GenBank/DDBJ whole genome shotgun (WGS) entry which is preliminary data.</text>
</comment>
<dbReference type="GO" id="GO:0016787">
    <property type="term" value="F:hydrolase activity"/>
    <property type="evidence" value="ECO:0007669"/>
    <property type="project" value="UniProtKB-KW"/>
</dbReference>
<dbReference type="Gene3D" id="3.30.70.360">
    <property type="match status" value="1"/>
</dbReference>
<dbReference type="GO" id="GO:0046872">
    <property type="term" value="F:metal ion binding"/>
    <property type="evidence" value="ECO:0007669"/>
    <property type="project" value="UniProtKB-KW"/>
</dbReference>
<evidence type="ECO:0000259" key="6">
    <source>
        <dbReference type="Pfam" id="PF07687"/>
    </source>
</evidence>
<evidence type="ECO:0000256" key="4">
    <source>
        <dbReference type="ARBA" id="ARBA00022801"/>
    </source>
</evidence>
<dbReference type="EMBL" id="MFZF01000018">
    <property type="protein sequence ID" value="OGK16273.1"/>
    <property type="molecule type" value="Genomic_DNA"/>
</dbReference>
<dbReference type="InterPro" id="IPR001261">
    <property type="entry name" value="ArgE/DapE_CS"/>
</dbReference>
<feature type="domain" description="Peptidase M20 dimerisation" evidence="6">
    <location>
        <begin position="169"/>
        <end position="272"/>
    </location>
</feature>
<dbReference type="InterPro" id="IPR011650">
    <property type="entry name" value="Peptidase_M20_dimer"/>
</dbReference>
<dbReference type="InterPro" id="IPR036264">
    <property type="entry name" value="Bact_exopeptidase_dim_dom"/>
</dbReference>
<sequence length="372" mass="41613">MDTLKLLAKLVSINSIFPNEQKIVTYLIDYLKELGFEVTTVETEVERLNIVATYGKSKSYLAFYSHSDTVPVYRGWITDPFKLTIKNDKAYGLGTGDMKGGMVAILKAGEFAVKNNIPVQIVIGVDEENISAGAHDLIRTRALKNIGCIVSAESGQVRDLKKPYSVVYGRLGREMFDIKVIGESAHAAEPHKGQNAIHYALELVQYLENEKLPSENNLGPARLLLQSIEAKVEAYSVPDSCLLQYSLLTNSKMASHKFINLVKKLMNKLKIKGTITLSPRPTPYGPCYQLDRKISFIKKIEKEIFNKDNITPAYAQSVADENIFANHLKIPVIVAGPIEDNIHKAQEWVSISSVNNLIEVYKKMLQIYYKSA</sequence>
<keyword evidence="5" id="KW-0862">Zinc</keyword>